<dbReference type="Gene3D" id="3.10.450.50">
    <property type="match status" value="1"/>
</dbReference>
<dbReference type="Proteomes" id="UP000198729">
    <property type="component" value="Unassembled WGS sequence"/>
</dbReference>
<accession>A0A1G5SBQ5</accession>
<name>A0A1G5SBQ5_9PROT</name>
<evidence type="ECO:0008006" key="3">
    <source>
        <dbReference type="Google" id="ProtNLM"/>
    </source>
</evidence>
<dbReference type="AlphaFoldDB" id="A0A1G5SBQ5"/>
<keyword evidence="2" id="KW-1185">Reference proteome</keyword>
<protein>
    <recommendedName>
        <fullName evidence="3">SecC motif-containing protein</fullName>
    </recommendedName>
</protein>
<dbReference type="STRING" id="51642.NSMM_240019"/>
<gene>
    <name evidence="1" type="ORF">NSMM_240019</name>
</gene>
<organism evidence="1 2">
    <name type="scientific">Nitrosomonas mobilis</name>
    <dbReference type="NCBI Taxonomy" id="51642"/>
    <lineage>
        <taxon>Bacteria</taxon>
        <taxon>Pseudomonadati</taxon>
        <taxon>Pseudomonadota</taxon>
        <taxon>Betaproteobacteria</taxon>
        <taxon>Nitrosomonadales</taxon>
        <taxon>Nitrosomonadaceae</taxon>
        <taxon>Nitrosomonas</taxon>
    </lineage>
</organism>
<proteinExistence type="predicted"/>
<evidence type="ECO:0000313" key="2">
    <source>
        <dbReference type="Proteomes" id="UP000198729"/>
    </source>
</evidence>
<evidence type="ECO:0000313" key="1">
    <source>
        <dbReference type="EMBL" id="SCZ84635.1"/>
    </source>
</evidence>
<sequence length="335" mass="38616">MEKMKPGRNDPCPCGSDKKYKHCCIDSVSKQHAEVFDEIAQIVAMNPNLTLDELNLVAEQQMHERNTQPDPDFCGLSSTQMANWLYAPFNELAWVTISIPDNLSSSPVMRYLALILDEAMQQEGSFKATSGGNLPAKLVKQACDLLPEFAVAEYETMPSISEYMGSNEDRFNALHYTRILAEIAGIICHRSGRFHIKKEAQKQFQTHGVKAFFLPMLDAAITKYNWGYLDGWEDDVDLRTYWLFMLWRLQSHSSVDQLIEEVATAFPDLVRQYPSSEYRTPQEQLGMRIESRFIERFLQFWGFVTVDPRRMFAGERVPRKVDIQPLLMQTFRFGI</sequence>
<dbReference type="InterPro" id="IPR004027">
    <property type="entry name" value="SEC_C_motif"/>
</dbReference>
<dbReference type="Pfam" id="PF02810">
    <property type="entry name" value="SEC-C"/>
    <property type="match status" value="1"/>
</dbReference>
<dbReference type="EMBL" id="FMWO01000030">
    <property type="protein sequence ID" value="SCZ84635.1"/>
    <property type="molecule type" value="Genomic_DNA"/>
</dbReference>
<dbReference type="SUPFAM" id="SSF103642">
    <property type="entry name" value="Sec-C motif"/>
    <property type="match status" value="1"/>
</dbReference>
<reference evidence="1 2" key="1">
    <citation type="submission" date="2016-10" db="EMBL/GenBank/DDBJ databases">
        <authorList>
            <person name="de Groot N.N."/>
        </authorList>
    </citation>
    <scope>NUCLEOTIDE SEQUENCE [LARGE SCALE GENOMIC DNA]</scope>
    <source>
        <strain evidence="1">1</strain>
    </source>
</reference>